<dbReference type="Proteomes" id="UP000824469">
    <property type="component" value="Unassembled WGS sequence"/>
</dbReference>
<dbReference type="AlphaFoldDB" id="A0AA38F9B9"/>
<keyword evidence="6" id="KW-0067">ATP-binding</keyword>
<keyword evidence="2" id="KW-0723">Serine/threonine-protein kinase</keyword>
<dbReference type="OMA" id="FENDDDC"/>
<name>A0AA38F9B9_TAXCH</name>
<dbReference type="InterPro" id="IPR044576">
    <property type="entry name" value="At4g25390-like"/>
</dbReference>
<accession>A0AA38F9B9</accession>
<dbReference type="SUPFAM" id="SSF56112">
    <property type="entry name" value="Protein kinase-like (PK-like)"/>
    <property type="match status" value="1"/>
</dbReference>
<dbReference type="InterPro" id="IPR008271">
    <property type="entry name" value="Ser/Thr_kinase_AS"/>
</dbReference>
<dbReference type="FunFam" id="1.10.510.10:FF:001023">
    <property type="entry name" value="Os07g0541700 protein"/>
    <property type="match status" value="1"/>
</dbReference>
<sequence length="131" mass="14864">MADKEIAVKKLDVSSIQGEKEFQNEMSIIAGFHSPFIVSLLGYCSDGNKRRLLVYEHMQKGSLQEALFENDDDCKLDWEKRFNIIVDVAQALAFLHLECDPPIIHGDVKPSNVLLDRNFKARIADFGLARL</sequence>
<comment type="caution">
    <text evidence="10">The sequence shown here is derived from an EMBL/GenBank/DDBJ whole genome shotgun (WGS) entry which is preliminary data.</text>
</comment>
<feature type="domain" description="Protein kinase" evidence="9">
    <location>
        <begin position="1"/>
        <end position="131"/>
    </location>
</feature>
<proteinExistence type="predicted"/>
<dbReference type="Gene3D" id="1.10.510.10">
    <property type="entry name" value="Transferase(Phosphotransferase) domain 1"/>
    <property type="match status" value="1"/>
</dbReference>
<evidence type="ECO:0000256" key="8">
    <source>
        <dbReference type="ARBA" id="ARBA00048679"/>
    </source>
</evidence>
<evidence type="ECO:0000259" key="9">
    <source>
        <dbReference type="PROSITE" id="PS50011"/>
    </source>
</evidence>
<dbReference type="GO" id="GO:0005524">
    <property type="term" value="F:ATP binding"/>
    <property type="evidence" value="ECO:0007669"/>
    <property type="project" value="UniProtKB-KW"/>
</dbReference>
<evidence type="ECO:0000256" key="5">
    <source>
        <dbReference type="ARBA" id="ARBA00022777"/>
    </source>
</evidence>
<comment type="catalytic activity">
    <reaction evidence="8">
        <text>L-seryl-[protein] + ATP = O-phospho-L-seryl-[protein] + ADP + H(+)</text>
        <dbReference type="Rhea" id="RHEA:17989"/>
        <dbReference type="Rhea" id="RHEA-COMP:9863"/>
        <dbReference type="Rhea" id="RHEA-COMP:11604"/>
        <dbReference type="ChEBI" id="CHEBI:15378"/>
        <dbReference type="ChEBI" id="CHEBI:29999"/>
        <dbReference type="ChEBI" id="CHEBI:30616"/>
        <dbReference type="ChEBI" id="CHEBI:83421"/>
        <dbReference type="ChEBI" id="CHEBI:456216"/>
        <dbReference type="EC" id="2.7.11.1"/>
    </reaction>
</comment>
<dbReference type="SMART" id="SM00219">
    <property type="entry name" value="TyrKc"/>
    <property type="match status" value="1"/>
</dbReference>
<feature type="non-terminal residue" evidence="10">
    <location>
        <position position="131"/>
    </location>
</feature>
<evidence type="ECO:0000256" key="2">
    <source>
        <dbReference type="ARBA" id="ARBA00022527"/>
    </source>
</evidence>
<evidence type="ECO:0000256" key="1">
    <source>
        <dbReference type="ARBA" id="ARBA00012513"/>
    </source>
</evidence>
<reference evidence="10 11" key="1">
    <citation type="journal article" date="2021" name="Nat. Plants">
        <title>The Taxus genome provides insights into paclitaxel biosynthesis.</title>
        <authorList>
            <person name="Xiong X."/>
            <person name="Gou J."/>
            <person name="Liao Q."/>
            <person name="Li Y."/>
            <person name="Zhou Q."/>
            <person name="Bi G."/>
            <person name="Li C."/>
            <person name="Du R."/>
            <person name="Wang X."/>
            <person name="Sun T."/>
            <person name="Guo L."/>
            <person name="Liang H."/>
            <person name="Lu P."/>
            <person name="Wu Y."/>
            <person name="Zhang Z."/>
            <person name="Ro D.K."/>
            <person name="Shang Y."/>
            <person name="Huang S."/>
            <person name="Yan J."/>
        </authorList>
    </citation>
    <scope>NUCLEOTIDE SEQUENCE [LARGE SCALE GENOMIC DNA]</scope>
    <source>
        <strain evidence="10">Ta-2019</strain>
    </source>
</reference>
<keyword evidence="5" id="KW-0418">Kinase</keyword>
<dbReference type="PROSITE" id="PS00108">
    <property type="entry name" value="PROTEIN_KINASE_ST"/>
    <property type="match status" value="1"/>
</dbReference>
<evidence type="ECO:0000256" key="3">
    <source>
        <dbReference type="ARBA" id="ARBA00022679"/>
    </source>
</evidence>
<dbReference type="PANTHER" id="PTHR46821">
    <property type="entry name" value="OS07G0586332 PROTEIN"/>
    <property type="match status" value="1"/>
</dbReference>
<organism evidence="10 11">
    <name type="scientific">Taxus chinensis</name>
    <name type="common">Chinese yew</name>
    <name type="synonym">Taxus wallichiana var. chinensis</name>
    <dbReference type="NCBI Taxonomy" id="29808"/>
    <lineage>
        <taxon>Eukaryota</taxon>
        <taxon>Viridiplantae</taxon>
        <taxon>Streptophyta</taxon>
        <taxon>Embryophyta</taxon>
        <taxon>Tracheophyta</taxon>
        <taxon>Spermatophyta</taxon>
        <taxon>Pinopsida</taxon>
        <taxon>Pinidae</taxon>
        <taxon>Conifers II</taxon>
        <taxon>Cupressales</taxon>
        <taxon>Taxaceae</taxon>
        <taxon>Taxus</taxon>
    </lineage>
</organism>
<dbReference type="InterPro" id="IPR001245">
    <property type="entry name" value="Ser-Thr/Tyr_kinase_cat_dom"/>
</dbReference>
<dbReference type="GO" id="GO:0004713">
    <property type="term" value="F:protein tyrosine kinase activity"/>
    <property type="evidence" value="ECO:0007669"/>
    <property type="project" value="InterPro"/>
</dbReference>
<evidence type="ECO:0000256" key="7">
    <source>
        <dbReference type="ARBA" id="ARBA00047899"/>
    </source>
</evidence>
<evidence type="ECO:0000313" key="11">
    <source>
        <dbReference type="Proteomes" id="UP000824469"/>
    </source>
</evidence>
<dbReference type="Gene3D" id="3.30.200.20">
    <property type="entry name" value="Phosphorylase Kinase, domain 1"/>
    <property type="match status" value="1"/>
</dbReference>
<dbReference type="Pfam" id="PF07714">
    <property type="entry name" value="PK_Tyr_Ser-Thr"/>
    <property type="match status" value="1"/>
</dbReference>
<dbReference type="GO" id="GO:0004674">
    <property type="term" value="F:protein serine/threonine kinase activity"/>
    <property type="evidence" value="ECO:0007669"/>
    <property type="project" value="UniProtKB-KW"/>
</dbReference>
<dbReference type="InterPro" id="IPR020635">
    <property type="entry name" value="Tyr_kinase_cat_dom"/>
</dbReference>
<dbReference type="EMBL" id="JAHRHJ020002231">
    <property type="protein sequence ID" value="KAH9292812.1"/>
    <property type="molecule type" value="Genomic_DNA"/>
</dbReference>
<gene>
    <name evidence="10" type="ORF">KI387_041987</name>
</gene>
<dbReference type="InterPro" id="IPR000719">
    <property type="entry name" value="Prot_kinase_dom"/>
</dbReference>
<dbReference type="EC" id="2.7.11.1" evidence="1"/>
<keyword evidence="4" id="KW-0547">Nucleotide-binding</keyword>
<dbReference type="PROSITE" id="PS50011">
    <property type="entry name" value="PROTEIN_KINASE_DOM"/>
    <property type="match status" value="1"/>
</dbReference>
<evidence type="ECO:0000256" key="4">
    <source>
        <dbReference type="ARBA" id="ARBA00022741"/>
    </source>
</evidence>
<protein>
    <recommendedName>
        <fullName evidence="1">non-specific serine/threonine protein kinase</fullName>
        <ecNumber evidence="1">2.7.11.1</ecNumber>
    </recommendedName>
</protein>
<evidence type="ECO:0000256" key="6">
    <source>
        <dbReference type="ARBA" id="ARBA00022840"/>
    </source>
</evidence>
<keyword evidence="3" id="KW-0808">Transferase</keyword>
<keyword evidence="11" id="KW-1185">Reference proteome</keyword>
<dbReference type="PANTHER" id="PTHR46821:SF2">
    <property type="entry name" value="OS03G0251700 PROTEIN"/>
    <property type="match status" value="1"/>
</dbReference>
<evidence type="ECO:0000313" key="10">
    <source>
        <dbReference type="EMBL" id="KAH9292812.1"/>
    </source>
</evidence>
<comment type="catalytic activity">
    <reaction evidence="7">
        <text>L-threonyl-[protein] + ATP = O-phospho-L-threonyl-[protein] + ADP + H(+)</text>
        <dbReference type="Rhea" id="RHEA:46608"/>
        <dbReference type="Rhea" id="RHEA-COMP:11060"/>
        <dbReference type="Rhea" id="RHEA-COMP:11605"/>
        <dbReference type="ChEBI" id="CHEBI:15378"/>
        <dbReference type="ChEBI" id="CHEBI:30013"/>
        <dbReference type="ChEBI" id="CHEBI:30616"/>
        <dbReference type="ChEBI" id="CHEBI:61977"/>
        <dbReference type="ChEBI" id="CHEBI:456216"/>
        <dbReference type="EC" id="2.7.11.1"/>
    </reaction>
</comment>
<dbReference type="InterPro" id="IPR011009">
    <property type="entry name" value="Kinase-like_dom_sf"/>
</dbReference>